<feature type="non-terminal residue" evidence="9">
    <location>
        <position position="272"/>
    </location>
</feature>
<evidence type="ECO:0000256" key="7">
    <source>
        <dbReference type="RuleBase" id="RU363037"/>
    </source>
</evidence>
<sequence>MNDTPYIGRFAPTPSGYLHFGSLVAALASYLDARSVGGLWLLRMEDLDPPREMPGAQDAILRSLETYGFEWDGALVRQSERHAEYAALIQRLFAQGLAYACTCSRKQLEGTGGIYPGTCRNAGHPDHDAAIRLRVPELEYRFTDRVQGEFRQHLGREVGDFVIRRRDGLFAYQLAVVLDDAWQGVTDVVRGADLLDSTPRQLYLQELLGLPQPRYLHVPLVIQPDGHKLGKSYRSPPLPADQAPPLLARALRALGQQPPTELADGTPREVLA</sequence>
<dbReference type="GO" id="GO:0005524">
    <property type="term" value="F:ATP binding"/>
    <property type="evidence" value="ECO:0007669"/>
    <property type="project" value="UniProtKB-KW"/>
</dbReference>
<dbReference type="InterPro" id="IPR049940">
    <property type="entry name" value="GluQ/Sye"/>
</dbReference>
<dbReference type="PRINTS" id="PR00987">
    <property type="entry name" value="TRNASYNTHGLU"/>
</dbReference>
<dbReference type="FunFam" id="3.40.50.620:FF:000093">
    <property type="entry name" value="Glutamyl-Q tRNA(Asp) synthetase"/>
    <property type="match status" value="1"/>
</dbReference>
<dbReference type="InterPro" id="IPR022380">
    <property type="entry name" value="Glu-Q_tRNA(Asp)_Synthase"/>
</dbReference>
<dbReference type="GO" id="GO:0006424">
    <property type="term" value="P:glutamyl-tRNA aminoacylation"/>
    <property type="evidence" value="ECO:0007669"/>
    <property type="project" value="InterPro"/>
</dbReference>
<proteinExistence type="inferred from homology"/>
<protein>
    <submittedName>
        <fullName evidence="9">tRNA glutamyl-Q(34) synthetase GluQRS</fullName>
        <ecNumber evidence="9">6.1.1.-</ecNumber>
    </submittedName>
</protein>
<accession>A0A5C7VYU1</accession>
<dbReference type="EMBL" id="SSFO01000229">
    <property type="protein sequence ID" value="TXI30290.1"/>
    <property type="molecule type" value="Genomic_DNA"/>
</dbReference>
<evidence type="ECO:0000256" key="3">
    <source>
        <dbReference type="ARBA" id="ARBA00022741"/>
    </source>
</evidence>
<evidence type="ECO:0000256" key="2">
    <source>
        <dbReference type="ARBA" id="ARBA00022723"/>
    </source>
</evidence>
<reference evidence="9 10" key="1">
    <citation type="submission" date="2018-09" db="EMBL/GenBank/DDBJ databases">
        <title>Metagenome Assembled Genomes from an Advanced Water Purification Facility.</title>
        <authorList>
            <person name="Stamps B.W."/>
            <person name="Spear J.R."/>
        </authorList>
    </citation>
    <scope>NUCLEOTIDE SEQUENCE [LARGE SCALE GENOMIC DNA]</scope>
    <source>
        <strain evidence="9">Bin_52_1</strain>
    </source>
</reference>
<dbReference type="Proteomes" id="UP000321110">
    <property type="component" value="Unassembled WGS sequence"/>
</dbReference>
<comment type="similarity">
    <text evidence="7">Belongs to the class-I aminoacyl-tRNA synthetase family.</text>
</comment>
<evidence type="ECO:0000256" key="1">
    <source>
        <dbReference type="ARBA" id="ARBA00022598"/>
    </source>
</evidence>
<dbReference type="GO" id="GO:0006400">
    <property type="term" value="P:tRNA modification"/>
    <property type="evidence" value="ECO:0007669"/>
    <property type="project" value="InterPro"/>
</dbReference>
<keyword evidence="2" id="KW-0479">Metal-binding</keyword>
<keyword evidence="6 7" id="KW-0030">Aminoacyl-tRNA synthetase</keyword>
<dbReference type="InterPro" id="IPR000924">
    <property type="entry name" value="Glu/Gln-tRNA-synth"/>
</dbReference>
<evidence type="ECO:0000256" key="4">
    <source>
        <dbReference type="ARBA" id="ARBA00022833"/>
    </source>
</evidence>
<dbReference type="EC" id="6.1.1.-" evidence="9"/>
<dbReference type="PANTHER" id="PTHR43311:SF1">
    <property type="entry name" value="GLUTAMYL-Q TRNA(ASP) SYNTHETASE"/>
    <property type="match status" value="1"/>
</dbReference>
<keyword evidence="4" id="KW-0862">Zinc</keyword>
<dbReference type="AlphaFoldDB" id="A0A5C7VYU1"/>
<dbReference type="HAMAP" id="MF_01428">
    <property type="entry name" value="Glu_Q_tRNA_synth"/>
    <property type="match status" value="1"/>
</dbReference>
<evidence type="ECO:0000259" key="8">
    <source>
        <dbReference type="Pfam" id="PF00749"/>
    </source>
</evidence>
<dbReference type="GO" id="GO:0005829">
    <property type="term" value="C:cytosol"/>
    <property type="evidence" value="ECO:0007669"/>
    <property type="project" value="TreeGrafter"/>
</dbReference>
<comment type="caution">
    <text evidence="9">The sequence shown here is derived from an EMBL/GenBank/DDBJ whole genome shotgun (WGS) entry which is preliminary data.</text>
</comment>
<dbReference type="Pfam" id="PF00749">
    <property type="entry name" value="tRNA-synt_1c"/>
    <property type="match status" value="1"/>
</dbReference>
<dbReference type="Gene3D" id="3.90.800.10">
    <property type="entry name" value="Glutamyl-tRNA Synthetase, Domain 3"/>
    <property type="match status" value="1"/>
</dbReference>
<dbReference type="NCBIfam" id="NF004314">
    <property type="entry name" value="PRK05710.1-3"/>
    <property type="match status" value="1"/>
</dbReference>
<dbReference type="InterPro" id="IPR014729">
    <property type="entry name" value="Rossmann-like_a/b/a_fold"/>
</dbReference>
<dbReference type="InterPro" id="IPR020058">
    <property type="entry name" value="Glu/Gln-tRNA-synth_Ib_cat-dom"/>
</dbReference>
<dbReference type="PANTHER" id="PTHR43311">
    <property type="entry name" value="GLUTAMATE--TRNA LIGASE"/>
    <property type="match status" value="1"/>
</dbReference>
<dbReference type="GO" id="GO:0004818">
    <property type="term" value="F:glutamate-tRNA ligase activity"/>
    <property type="evidence" value="ECO:0007669"/>
    <property type="project" value="TreeGrafter"/>
</dbReference>
<organism evidence="9 10">
    <name type="scientific">Aquipseudomonas alcaligenes</name>
    <name type="common">Pseudomonas alcaligenes</name>
    <dbReference type="NCBI Taxonomy" id="43263"/>
    <lineage>
        <taxon>Bacteria</taxon>
        <taxon>Pseudomonadati</taxon>
        <taxon>Pseudomonadota</taxon>
        <taxon>Gammaproteobacteria</taxon>
        <taxon>Pseudomonadales</taxon>
        <taxon>Pseudomonadaceae</taxon>
        <taxon>Aquipseudomonas</taxon>
    </lineage>
</organism>
<evidence type="ECO:0000256" key="5">
    <source>
        <dbReference type="ARBA" id="ARBA00022840"/>
    </source>
</evidence>
<dbReference type="Gene3D" id="3.40.50.620">
    <property type="entry name" value="HUPs"/>
    <property type="match status" value="1"/>
</dbReference>
<dbReference type="GO" id="GO:0008270">
    <property type="term" value="F:zinc ion binding"/>
    <property type="evidence" value="ECO:0007669"/>
    <property type="project" value="InterPro"/>
</dbReference>
<feature type="domain" description="Glutamyl/glutaminyl-tRNA synthetase class Ib catalytic" evidence="8">
    <location>
        <begin position="9"/>
        <end position="231"/>
    </location>
</feature>
<keyword evidence="1 7" id="KW-0436">Ligase</keyword>
<dbReference type="NCBIfam" id="TIGR03838">
    <property type="entry name" value="queuosine_YadB"/>
    <property type="match status" value="1"/>
</dbReference>
<keyword evidence="5 7" id="KW-0067">ATP-binding</keyword>
<name>A0A5C7VYU1_AQUAC</name>
<dbReference type="SUPFAM" id="SSF52374">
    <property type="entry name" value="Nucleotidylyl transferase"/>
    <property type="match status" value="1"/>
</dbReference>
<evidence type="ECO:0000256" key="6">
    <source>
        <dbReference type="ARBA" id="ARBA00023146"/>
    </source>
</evidence>
<evidence type="ECO:0000313" key="9">
    <source>
        <dbReference type="EMBL" id="TXI30290.1"/>
    </source>
</evidence>
<keyword evidence="7" id="KW-0648">Protein biosynthesis</keyword>
<evidence type="ECO:0000313" key="10">
    <source>
        <dbReference type="Proteomes" id="UP000321110"/>
    </source>
</evidence>
<keyword evidence="3 7" id="KW-0547">Nucleotide-binding</keyword>
<gene>
    <name evidence="9" type="ORF">E6Q69_13680</name>
</gene>